<reference evidence="2" key="1">
    <citation type="submission" date="2019-04" db="EMBL/GenBank/DDBJ databases">
        <title>Genome assembly of Zosterops borbonicus 15179.</title>
        <authorList>
            <person name="Leroy T."/>
            <person name="Anselmetti Y."/>
            <person name="Tilak M.-K."/>
            <person name="Nabholz B."/>
        </authorList>
    </citation>
    <scope>NUCLEOTIDE SEQUENCE</scope>
    <source>
        <strain evidence="2">HGM_15179</strain>
        <tissue evidence="2">Muscle</tissue>
    </source>
</reference>
<name>A0A8K1GLY9_9PASS</name>
<gene>
    <name evidence="2" type="ORF">HGM15179_005575</name>
</gene>
<keyword evidence="3" id="KW-1185">Reference proteome</keyword>
<feature type="region of interest" description="Disordered" evidence="1">
    <location>
        <begin position="49"/>
        <end position="68"/>
    </location>
</feature>
<dbReference type="AlphaFoldDB" id="A0A8K1GLY9"/>
<dbReference type="OrthoDB" id="9395023at2759"/>
<sequence length="156" mass="17198">MGLCYSLRSRLAAAHPSAPYGSRAEPDTPAAAAEHGDPQVRHRLRQDLVAKERADKKRSKSIDKTLKAEKREYKQTHRLLLLGERGRFASVRPGPAVVSLELDGKSEYYLFHQVKGPEPPSDLALVRCTLCACEGMCLERNEVGAGALPVDFALFL</sequence>
<evidence type="ECO:0000313" key="3">
    <source>
        <dbReference type="Proteomes" id="UP000796761"/>
    </source>
</evidence>
<feature type="region of interest" description="Disordered" evidence="1">
    <location>
        <begin position="15"/>
        <end position="41"/>
    </location>
</feature>
<accession>A0A8K1GLY9</accession>
<dbReference type="Proteomes" id="UP000796761">
    <property type="component" value="Unassembled WGS sequence"/>
</dbReference>
<protein>
    <submittedName>
        <fullName evidence="2">Uncharacterized protein</fullName>
    </submittedName>
</protein>
<organism evidence="2 3">
    <name type="scientific">Zosterops borbonicus</name>
    <dbReference type="NCBI Taxonomy" id="364589"/>
    <lineage>
        <taxon>Eukaryota</taxon>
        <taxon>Metazoa</taxon>
        <taxon>Chordata</taxon>
        <taxon>Craniata</taxon>
        <taxon>Vertebrata</taxon>
        <taxon>Euteleostomi</taxon>
        <taxon>Archelosauria</taxon>
        <taxon>Archosauria</taxon>
        <taxon>Dinosauria</taxon>
        <taxon>Saurischia</taxon>
        <taxon>Theropoda</taxon>
        <taxon>Coelurosauria</taxon>
        <taxon>Aves</taxon>
        <taxon>Neognathae</taxon>
        <taxon>Neoaves</taxon>
        <taxon>Telluraves</taxon>
        <taxon>Australaves</taxon>
        <taxon>Passeriformes</taxon>
        <taxon>Sylvioidea</taxon>
        <taxon>Zosteropidae</taxon>
        <taxon>Zosterops</taxon>
    </lineage>
</organism>
<evidence type="ECO:0000256" key="1">
    <source>
        <dbReference type="SAM" id="MobiDB-lite"/>
    </source>
</evidence>
<comment type="caution">
    <text evidence="2">The sequence shown here is derived from an EMBL/GenBank/DDBJ whole genome shotgun (WGS) entry which is preliminary data.</text>
</comment>
<evidence type="ECO:0000313" key="2">
    <source>
        <dbReference type="EMBL" id="TRZ21524.1"/>
    </source>
</evidence>
<dbReference type="EMBL" id="SWJQ01000121">
    <property type="protein sequence ID" value="TRZ21524.1"/>
    <property type="molecule type" value="Genomic_DNA"/>
</dbReference>
<proteinExistence type="predicted"/>